<dbReference type="Proteomes" id="UP000390763">
    <property type="component" value="Unassembled WGS sequence"/>
</dbReference>
<evidence type="ECO:0008006" key="5">
    <source>
        <dbReference type="Google" id="ProtNLM"/>
    </source>
</evidence>
<evidence type="ECO:0000313" key="3">
    <source>
        <dbReference type="EMBL" id="MQO05100.1"/>
    </source>
</evidence>
<evidence type="ECO:0000256" key="2">
    <source>
        <dbReference type="SAM" id="SignalP"/>
    </source>
</evidence>
<dbReference type="AlphaFoldDB" id="A0AB35ZH39"/>
<feature type="chain" id="PRO_5044230720" description="DUF4988 domain-containing protein" evidence="2">
    <location>
        <begin position="26"/>
        <end position="990"/>
    </location>
</feature>
<dbReference type="EMBL" id="VZBT01000101">
    <property type="protein sequence ID" value="MQO05100.1"/>
    <property type="molecule type" value="Genomic_DNA"/>
</dbReference>
<dbReference type="RefSeq" id="WP_153087516.1">
    <property type="nucleotide sequence ID" value="NZ_VZAO01000047.1"/>
</dbReference>
<reference evidence="4" key="1">
    <citation type="submission" date="2019-09" db="EMBL/GenBank/DDBJ databases">
        <title>Distinct polysaccharide growth profiles of human intestinal Prevotella copri isolates.</title>
        <authorList>
            <person name="Fehlner-Peach H."/>
            <person name="Magnabosco C."/>
            <person name="Raghavan V."/>
            <person name="Scher J.U."/>
            <person name="Tett A."/>
            <person name="Cox L.M."/>
            <person name="Gottsegen C."/>
            <person name="Watters A."/>
            <person name="Wiltshire- Gordon J.D."/>
            <person name="Segata N."/>
            <person name="Bonneau R."/>
            <person name="Littman D.R."/>
        </authorList>
    </citation>
    <scope>NUCLEOTIDE SEQUENCE [LARGE SCALE GENOMIC DNA]</scope>
    <source>
        <strain evidence="4">iAK279</strain>
    </source>
</reference>
<proteinExistence type="predicted"/>
<name>A0AB35ZH39_9BACT</name>
<evidence type="ECO:0000256" key="1">
    <source>
        <dbReference type="SAM" id="Coils"/>
    </source>
</evidence>
<comment type="caution">
    <text evidence="3">The sequence shown here is derived from an EMBL/GenBank/DDBJ whole genome shotgun (WGS) entry which is preliminary data.</text>
</comment>
<feature type="signal peptide" evidence="2">
    <location>
        <begin position="1"/>
        <end position="25"/>
    </location>
</feature>
<protein>
    <recommendedName>
        <fullName evidence="5">DUF4988 domain-containing protein</fullName>
    </recommendedName>
</protein>
<accession>A0AB35ZH39</accession>
<gene>
    <name evidence="3" type="ORF">F7D62_13565</name>
</gene>
<sequence length="990" mass="107516">MKRKYFSALLMGALTIASVSTFTSCKDYDDDINNLQRQIDDLSKTLSELQTKINDGSILKSVESDGNGGIIVTITKNGTDTPYNIKQGVQGAAGKDGDVWKIGENGYWYKNDTKTEYYALGTKGDKGEDGTAGKDGKYYVPNPNTSTFWVYGDGDKAAYDSKIVYTATNADVITAVWDNDNLTLTNVAGAPGKKVVVSLSSALKSLVFDPDFYYAGIEAFDFATYKYNPATVKAVDADGDYSKDAPTVADDAFTYAPDLAATYFLNPSNAKMSNDAAKYSFIAYNKDYVSRAAADYGSTFKVESADLTTKGKVTVHAKYNGNAIKDLANSKKVTVLALQYTSGDSVVTSDFAAIKASTYDKLVLNNPTLQHVDAIPSHLYQTAKDAINNDAQIHVAWNSEGIDLREYVNTDRTYEDGTPTCKAWDKNAAEGLVEKSGFKYSFELVGYKSGANKTSQSAHAAIASNGYTLRPQMTADGKQQAYGAAQNEATIGREPLVRVILKDTVNNKIAAVGYIKVVIDKTVAENKAEEVDLVTVNKPYTIACGDNNIDLQKVTWAQVEEQLYAKLNMSKEAFEDAYELDGGTADANQFEKATTDAEALAADKKIGTVSQTTADVAGKQTEVIAWSIKNQAAYAAFKAGKTTLSTYVRYALKAGKTAANKYVYVKLTWTPSAINLKPSTTFGNENKIKSYWYAANSAVAGTGYDEVHGNVEVVGTNGADDEYVFDLKNALVGNKLSVNPLTAPYADLNQELKLTFGFVTGKGLYASEDGKLVYAEKEKTNVVASLDPVNGIVTYAKNETAKKLLNAYGHKDLKNTVTAIVAVKATICSNIDVPVAYNEFNVKFLRPINVEEATASFEDAETAGSTAKINLTFTDWRDHNFTDTKVTKGQDYFKYYGVKEIAVDIDNATTDLNGNSSQKLKDLTDKVKFTFSAPATISADNYGDLKYENNGLTVGQFHVYFPATITYDWGTIKTTITATVGKTQSNAKRH</sequence>
<feature type="coiled-coil region" evidence="1">
    <location>
        <begin position="25"/>
        <end position="52"/>
    </location>
</feature>
<evidence type="ECO:0000313" key="4">
    <source>
        <dbReference type="Proteomes" id="UP000390763"/>
    </source>
</evidence>
<keyword evidence="1" id="KW-0175">Coiled coil</keyword>
<organism evidence="3 4">
    <name type="scientific">Segatella copri</name>
    <dbReference type="NCBI Taxonomy" id="165179"/>
    <lineage>
        <taxon>Bacteria</taxon>
        <taxon>Pseudomonadati</taxon>
        <taxon>Bacteroidota</taxon>
        <taxon>Bacteroidia</taxon>
        <taxon>Bacteroidales</taxon>
        <taxon>Prevotellaceae</taxon>
        <taxon>Segatella</taxon>
    </lineage>
</organism>
<keyword evidence="2" id="KW-0732">Signal</keyword>
<dbReference type="PROSITE" id="PS51257">
    <property type="entry name" value="PROKAR_LIPOPROTEIN"/>
    <property type="match status" value="1"/>
</dbReference>